<dbReference type="AlphaFoldDB" id="B2KDU0"/>
<dbReference type="HOGENOM" id="CLU_170192_0_0_0"/>
<keyword evidence="4 5" id="KW-0472">Membrane</keyword>
<evidence type="ECO:0000313" key="6">
    <source>
        <dbReference type="EMBL" id="ACC98686.1"/>
    </source>
</evidence>
<dbReference type="InterPro" id="IPR039428">
    <property type="entry name" value="NUOK/Mnh_C1-like"/>
</dbReference>
<feature type="transmembrane region" description="Helical" evidence="5">
    <location>
        <begin position="48"/>
        <end position="66"/>
    </location>
</feature>
<protein>
    <submittedName>
        <fullName evidence="6">Putative Ech hydrogenase component</fullName>
    </submittedName>
</protein>
<evidence type="ECO:0000256" key="5">
    <source>
        <dbReference type="SAM" id="Phobius"/>
    </source>
</evidence>
<reference evidence="6 7" key="1">
    <citation type="journal article" date="2009" name="Appl. Environ. Microbiol.">
        <title>Genomic analysis of 'Elusimicrobium minutum,' the first cultivated representative of the phylum 'Elusimicrobia' (formerly termite group 1).</title>
        <authorList>
            <person name="Herlemann D.P.R."/>
            <person name="Geissinger O."/>
            <person name="Ikeda-Ohtsubo W."/>
            <person name="Kunin V."/>
            <person name="Sun H."/>
            <person name="Lapidus A."/>
            <person name="Hugenholtz P."/>
            <person name="Brune A."/>
        </authorList>
    </citation>
    <scope>NUCLEOTIDE SEQUENCE [LARGE SCALE GENOMIC DNA]</scope>
    <source>
        <strain evidence="6 7">Pei191</strain>
    </source>
</reference>
<organism evidence="6 7">
    <name type="scientific">Elusimicrobium minutum (strain Pei191)</name>
    <dbReference type="NCBI Taxonomy" id="445932"/>
    <lineage>
        <taxon>Bacteria</taxon>
        <taxon>Pseudomonadati</taxon>
        <taxon>Elusimicrobiota</taxon>
        <taxon>Elusimicrobia</taxon>
        <taxon>Elusimicrobiales</taxon>
        <taxon>Elusimicrobiaceae</taxon>
        <taxon>Elusimicrobium</taxon>
    </lineage>
</organism>
<feature type="transmembrane region" description="Helical" evidence="5">
    <location>
        <begin position="72"/>
        <end position="95"/>
    </location>
</feature>
<name>B2KDU0_ELUMP</name>
<dbReference type="STRING" id="445932.Emin_1134"/>
<evidence type="ECO:0000256" key="1">
    <source>
        <dbReference type="ARBA" id="ARBA00004141"/>
    </source>
</evidence>
<keyword evidence="7" id="KW-1185">Reference proteome</keyword>
<dbReference type="EMBL" id="CP001055">
    <property type="protein sequence ID" value="ACC98686.1"/>
    <property type="molecule type" value="Genomic_DNA"/>
</dbReference>
<evidence type="ECO:0000256" key="3">
    <source>
        <dbReference type="ARBA" id="ARBA00022989"/>
    </source>
</evidence>
<accession>B2KDU0</accession>
<evidence type="ECO:0000256" key="2">
    <source>
        <dbReference type="ARBA" id="ARBA00022692"/>
    </source>
</evidence>
<evidence type="ECO:0000313" key="7">
    <source>
        <dbReference type="Proteomes" id="UP000001029"/>
    </source>
</evidence>
<dbReference type="GO" id="GO:0016020">
    <property type="term" value="C:membrane"/>
    <property type="evidence" value="ECO:0007669"/>
    <property type="project" value="UniProtKB-SubCell"/>
</dbReference>
<dbReference type="Pfam" id="PF00420">
    <property type="entry name" value="Oxidored_q2"/>
    <property type="match status" value="1"/>
</dbReference>
<dbReference type="RefSeq" id="WP_012415301.1">
    <property type="nucleotide sequence ID" value="NC_010644.1"/>
</dbReference>
<evidence type="ECO:0000256" key="4">
    <source>
        <dbReference type="ARBA" id="ARBA00023136"/>
    </source>
</evidence>
<keyword evidence="2 5" id="KW-0812">Transmembrane</keyword>
<dbReference type="OrthoDB" id="166746at2"/>
<feature type="transmembrane region" description="Helical" evidence="5">
    <location>
        <begin position="18"/>
        <end position="36"/>
    </location>
</feature>
<gene>
    <name evidence="6" type="ordered locus">Emin_1134</name>
</gene>
<keyword evidence="3 5" id="KW-1133">Transmembrane helix</keyword>
<sequence length="114" mass="12474">MSNILAFGAQFFTPENLYLNWFTAVLLFFIGVYCMAGSRNMLRTLIGIEISSKGCMFALLSAGYAIGNIDLAQALIMIMIGFEVVVVAVGLGLIIRSYNQKGNLDILDLKNLRG</sequence>
<proteinExistence type="predicted"/>
<dbReference type="Proteomes" id="UP000001029">
    <property type="component" value="Chromosome"/>
</dbReference>
<dbReference type="KEGG" id="emi:Emin_1134"/>
<dbReference type="Gene3D" id="1.10.287.3510">
    <property type="match status" value="1"/>
</dbReference>
<comment type="subcellular location">
    <subcellularLocation>
        <location evidence="1">Membrane</location>
        <topology evidence="1">Multi-pass membrane protein</topology>
    </subcellularLocation>
</comment>